<organism evidence="3">
    <name type="scientific">Cuerna arida</name>
    <dbReference type="NCBI Taxonomy" id="1464854"/>
    <lineage>
        <taxon>Eukaryota</taxon>
        <taxon>Metazoa</taxon>
        <taxon>Ecdysozoa</taxon>
        <taxon>Arthropoda</taxon>
        <taxon>Hexapoda</taxon>
        <taxon>Insecta</taxon>
        <taxon>Pterygota</taxon>
        <taxon>Neoptera</taxon>
        <taxon>Paraneoptera</taxon>
        <taxon>Hemiptera</taxon>
        <taxon>Auchenorrhyncha</taxon>
        <taxon>Membracoidea</taxon>
        <taxon>Cicadellidae</taxon>
        <taxon>Cicadellinae</taxon>
        <taxon>Proconiini</taxon>
        <taxon>Cuerna</taxon>
    </lineage>
</organism>
<proteinExistence type="predicted"/>
<feature type="transmembrane region" description="Helical" evidence="1">
    <location>
        <begin position="198"/>
        <end position="216"/>
    </location>
</feature>
<name>A0A1B6EI89_9HEMI</name>
<feature type="chain" id="PRO_5008582126" description="G-protein coupled receptors family 2 profile 2 domain-containing protein" evidence="2">
    <location>
        <begin position="17"/>
        <end position="366"/>
    </location>
</feature>
<keyword evidence="2" id="KW-0732">Signal</keyword>
<sequence>VVTFLALLSLVAKTTPTLDTIPQCCNKEPFWIYQNRATICTMNTTTKPLIAGCDGDNVDYFASKVLRAPLDENIVQCIYKTPDGTIMVKKCNPRVPLHKKWYFHTEYLLLILIIINVKYGSTSTFMGKCECVSTTIQIILFSAIAMITDYSSTTTVCNWLIHLIGILEIAIFMWQFFESIYIYLILRYTSDLGSFKKNFYFYIASVIIFYPIMILLTRLAQYYMNIKDEIDVEDITNSVCLARSVGEKHIVVILSITILLSLNVLIIILSVRETSILNNENRLPNSKRNIMKILTFHIGISLILTFYIINAILIINSDKWSSFKDVGDILNRLHGLVVFVFAIIMHSLGFTLQNSSEIREMQMYHF</sequence>
<accession>A0A1B6EI89</accession>
<evidence type="ECO:0000313" key="3">
    <source>
        <dbReference type="EMBL" id="JAS37604.1"/>
    </source>
</evidence>
<evidence type="ECO:0008006" key="4">
    <source>
        <dbReference type="Google" id="ProtNLM"/>
    </source>
</evidence>
<dbReference type="AlphaFoldDB" id="A0A1B6EI89"/>
<feature type="non-terminal residue" evidence="3">
    <location>
        <position position="1"/>
    </location>
</feature>
<gene>
    <name evidence="3" type="ORF">g.1403</name>
</gene>
<feature type="transmembrane region" description="Helical" evidence="1">
    <location>
        <begin position="293"/>
        <end position="315"/>
    </location>
</feature>
<reference evidence="3" key="1">
    <citation type="submission" date="2015-11" db="EMBL/GenBank/DDBJ databases">
        <title>De novo transcriptome assembly of four potential Pierce s Disease insect vectors from Arizona vineyards.</title>
        <authorList>
            <person name="Tassone E.E."/>
        </authorList>
    </citation>
    <scope>NUCLEOTIDE SEQUENCE</scope>
</reference>
<dbReference type="EMBL" id="GECZ01032165">
    <property type="protein sequence ID" value="JAS37604.1"/>
    <property type="molecule type" value="Transcribed_RNA"/>
</dbReference>
<keyword evidence="1" id="KW-1133">Transmembrane helix</keyword>
<feature type="transmembrane region" description="Helical" evidence="1">
    <location>
        <begin position="250"/>
        <end position="272"/>
    </location>
</feature>
<feature type="transmembrane region" description="Helical" evidence="1">
    <location>
        <begin position="101"/>
        <end position="119"/>
    </location>
</feature>
<keyword evidence="1" id="KW-0472">Membrane</keyword>
<feature type="transmembrane region" description="Helical" evidence="1">
    <location>
        <begin position="131"/>
        <end position="147"/>
    </location>
</feature>
<protein>
    <recommendedName>
        <fullName evidence="4">G-protein coupled receptors family 2 profile 2 domain-containing protein</fullName>
    </recommendedName>
</protein>
<evidence type="ECO:0000256" key="2">
    <source>
        <dbReference type="SAM" id="SignalP"/>
    </source>
</evidence>
<feature type="transmembrane region" description="Helical" evidence="1">
    <location>
        <begin position="159"/>
        <end position="186"/>
    </location>
</feature>
<feature type="transmembrane region" description="Helical" evidence="1">
    <location>
        <begin position="335"/>
        <end position="352"/>
    </location>
</feature>
<feature type="signal peptide" evidence="2">
    <location>
        <begin position="1"/>
        <end position="16"/>
    </location>
</feature>
<evidence type="ECO:0000256" key="1">
    <source>
        <dbReference type="SAM" id="Phobius"/>
    </source>
</evidence>
<keyword evidence="1" id="KW-0812">Transmembrane</keyword>